<reference evidence="6 7" key="1">
    <citation type="submission" date="2014-04" db="EMBL/GenBank/DDBJ databases">
        <title>Comparative Genomics of Cryptosporidium Species.</title>
        <authorList>
            <person name="Silva J.C."/>
            <person name="Su Q."/>
            <person name="Chalmers R."/>
            <person name="Chibucos M.C."/>
            <person name="Elwin K."/>
            <person name="Godinez A."/>
            <person name="Guo F."/>
            <person name="Huynh K."/>
            <person name="Orvis J."/>
            <person name="Ott S."/>
            <person name="Sadzewicz L."/>
            <person name="Sengamalay N."/>
            <person name="Shetty A."/>
            <person name="Sun M."/>
            <person name="Tallon L."/>
            <person name="Xiao L."/>
            <person name="Zhang H."/>
            <person name="Fraser C.M."/>
            <person name="Zhu G."/>
            <person name="Kissinger J."/>
            <person name="Widmer G."/>
        </authorList>
    </citation>
    <scope>NUCLEOTIDE SEQUENCE [LARGE SCALE GENOMIC DNA]</scope>
    <source>
        <strain evidence="6 7">UKMEL1</strain>
    </source>
</reference>
<dbReference type="AlphaFoldDB" id="A0A2P4Z3Y2"/>
<comment type="caution">
    <text evidence="6">The sequence shown here is derived from an EMBL/GenBank/DDBJ whole genome shotgun (WGS) entry which is preliminary data.</text>
</comment>
<dbReference type="Gene3D" id="2.130.10.10">
    <property type="entry name" value="YVTN repeat-like/Quinoprotein amine dehydrogenase"/>
    <property type="match status" value="2"/>
</dbReference>
<comment type="similarity">
    <text evidence="2">Belongs to the WD repeat SWD2 family.</text>
</comment>
<accession>A0A2P4Z3Y2</accession>
<dbReference type="EMBL" id="JIBK01000048">
    <property type="protein sequence ID" value="POM84774.1"/>
    <property type="molecule type" value="Genomic_DNA"/>
</dbReference>
<keyword evidence="3" id="KW-0853">WD repeat</keyword>
<proteinExistence type="inferred from homology"/>
<keyword evidence="4" id="KW-0677">Repeat</keyword>
<sequence>MLEQSRTVLNDDLITKFKACRVFKDAITPISNMDWSEDGDSLLICESDTLRVYTISSGDIFRIHHSRKNSMDAIKFAHSNKQCLVASNKTDGDATIRLWDIQENRYIRATKISSGVVPHNGISVHPNKDLFIVSTNDSKVSIYNFKLETPLAVQSTKNKTPISAFDPEGRTFAVATDDHIITMYDSKTYSPFDTFNLSSYIGRKNYIDHITFSPDGRLILVKTNLGKIFTISSFRGELFQEYKTLNKSPNYIIKSETRPVFSSDSQYVIQGLQDSTISIWSTTTAKHIVNLTGHVGQPKCIAFNPKKAFFASGMFIHHLKYM</sequence>
<evidence type="ECO:0000313" key="7">
    <source>
        <dbReference type="Proteomes" id="UP000236928"/>
    </source>
</evidence>
<dbReference type="Proteomes" id="UP000236928">
    <property type="component" value="Unassembled WGS sequence"/>
</dbReference>
<gene>
    <name evidence="6" type="ORF">CmeUKMEL1_14075</name>
</gene>
<dbReference type="PANTHER" id="PTHR19861">
    <property type="entry name" value="WD40 REPEAT PROTEIN SWD2"/>
    <property type="match status" value="1"/>
</dbReference>
<keyword evidence="5" id="KW-0539">Nucleus</keyword>
<comment type="subcellular location">
    <subcellularLocation>
        <location evidence="1">Nucleus</location>
    </subcellularLocation>
</comment>
<evidence type="ECO:0000256" key="2">
    <source>
        <dbReference type="ARBA" id="ARBA00005616"/>
    </source>
</evidence>
<dbReference type="GO" id="GO:0003682">
    <property type="term" value="F:chromatin binding"/>
    <property type="evidence" value="ECO:0007669"/>
    <property type="project" value="TreeGrafter"/>
</dbReference>
<keyword evidence="7" id="KW-1185">Reference proteome</keyword>
<dbReference type="InterPro" id="IPR015943">
    <property type="entry name" value="WD40/YVTN_repeat-like_dom_sf"/>
</dbReference>
<dbReference type="SUPFAM" id="SSF50978">
    <property type="entry name" value="WD40 repeat-like"/>
    <property type="match status" value="1"/>
</dbReference>
<protein>
    <submittedName>
        <fullName evidence="6">Uncharacterized protein</fullName>
    </submittedName>
</protein>
<name>A0A2P4Z3Y2_9CRYT</name>
<dbReference type="VEuPathDB" id="CryptoDB:CmeUKMEL1_14075"/>
<dbReference type="InterPro" id="IPR001680">
    <property type="entry name" value="WD40_rpt"/>
</dbReference>
<evidence type="ECO:0000256" key="4">
    <source>
        <dbReference type="ARBA" id="ARBA00022737"/>
    </source>
</evidence>
<dbReference type="SMART" id="SM00320">
    <property type="entry name" value="WD40"/>
    <property type="match status" value="6"/>
</dbReference>
<evidence type="ECO:0000256" key="1">
    <source>
        <dbReference type="ARBA" id="ARBA00004123"/>
    </source>
</evidence>
<evidence type="ECO:0000313" key="6">
    <source>
        <dbReference type="EMBL" id="POM84774.1"/>
    </source>
</evidence>
<dbReference type="PANTHER" id="PTHR19861:SF0">
    <property type="entry name" value="WD REPEAT-CONTAINING PROTEIN 82"/>
    <property type="match status" value="1"/>
</dbReference>
<organism evidence="6 7">
    <name type="scientific">Cryptosporidium meleagridis</name>
    <dbReference type="NCBI Taxonomy" id="93969"/>
    <lineage>
        <taxon>Eukaryota</taxon>
        <taxon>Sar</taxon>
        <taxon>Alveolata</taxon>
        <taxon>Apicomplexa</taxon>
        <taxon>Conoidasida</taxon>
        <taxon>Coccidia</taxon>
        <taxon>Eucoccidiorida</taxon>
        <taxon>Eimeriorina</taxon>
        <taxon>Cryptosporidiidae</taxon>
        <taxon>Cryptosporidium</taxon>
    </lineage>
</organism>
<dbReference type="GO" id="GO:0016070">
    <property type="term" value="P:RNA metabolic process"/>
    <property type="evidence" value="ECO:0007669"/>
    <property type="project" value="UniProtKB-ARBA"/>
</dbReference>
<dbReference type="InterPro" id="IPR036322">
    <property type="entry name" value="WD40_repeat_dom_sf"/>
</dbReference>
<evidence type="ECO:0000256" key="5">
    <source>
        <dbReference type="ARBA" id="ARBA00023242"/>
    </source>
</evidence>
<dbReference type="InterPro" id="IPR037867">
    <property type="entry name" value="Swd2/WDR82"/>
</dbReference>
<dbReference type="OrthoDB" id="27537at2759"/>
<evidence type="ECO:0000256" key="3">
    <source>
        <dbReference type="ARBA" id="ARBA00022574"/>
    </source>
</evidence>
<dbReference type="GO" id="GO:0048188">
    <property type="term" value="C:Set1C/COMPASS complex"/>
    <property type="evidence" value="ECO:0007669"/>
    <property type="project" value="TreeGrafter"/>
</dbReference>